<organism evidence="3 4">
    <name type="scientific">Magnaporthiopsis poae (strain ATCC 64411 / 73-15)</name>
    <name type="common">Kentucky bluegrass fungus</name>
    <name type="synonym">Magnaporthe poae</name>
    <dbReference type="NCBI Taxonomy" id="644358"/>
    <lineage>
        <taxon>Eukaryota</taxon>
        <taxon>Fungi</taxon>
        <taxon>Dikarya</taxon>
        <taxon>Ascomycota</taxon>
        <taxon>Pezizomycotina</taxon>
        <taxon>Sordariomycetes</taxon>
        <taxon>Sordariomycetidae</taxon>
        <taxon>Magnaporthales</taxon>
        <taxon>Magnaporthaceae</taxon>
        <taxon>Magnaporthiopsis</taxon>
    </lineage>
</organism>
<gene>
    <name evidence="2" type="ORF">MAPG_09471</name>
</gene>
<dbReference type="Gene3D" id="3.90.280.10">
    <property type="entry name" value="PEBP-like"/>
    <property type="match status" value="1"/>
</dbReference>
<reference evidence="2" key="3">
    <citation type="submission" date="2011-03" db="EMBL/GenBank/DDBJ databases">
        <title>Annotation of Magnaporthe poae ATCC 64411.</title>
        <authorList>
            <person name="Ma L.-J."/>
            <person name="Dead R."/>
            <person name="Young S.K."/>
            <person name="Zeng Q."/>
            <person name="Gargeya S."/>
            <person name="Fitzgerald M."/>
            <person name="Haas B."/>
            <person name="Abouelleil A."/>
            <person name="Alvarado L."/>
            <person name="Arachchi H.M."/>
            <person name="Berlin A."/>
            <person name="Brown A."/>
            <person name="Chapman S.B."/>
            <person name="Chen Z."/>
            <person name="Dunbar C."/>
            <person name="Freedman E."/>
            <person name="Gearin G."/>
            <person name="Gellesch M."/>
            <person name="Goldberg J."/>
            <person name="Griggs A."/>
            <person name="Gujja S."/>
            <person name="Heiman D."/>
            <person name="Howarth C."/>
            <person name="Larson L."/>
            <person name="Lui A."/>
            <person name="MacDonald P.J.P."/>
            <person name="Mehta T."/>
            <person name="Montmayeur A."/>
            <person name="Murphy C."/>
            <person name="Neiman D."/>
            <person name="Pearson M."/>
            <person name="Priest M."/>
            <person name="Roberts A."/>
            <person name="Saif S."/>
            <person name="Shea T."/>
            <person name="Shenoy N."/>
            <person name="Sisk P."/>
            <person name="Stolte C."/>
            <person name="Sykes S."/>
            <person name="Yandava C."/>
            <person name="Wortman J."/>
            <person name="Nusbaum C."/>
            <person name="Birren B."/>
        </authorList>
    </citation>
    <scope>NUCLEOTIDE SEQUENCE</scope>
    <source>
        <strain evidence="2">ATCC 64411</strain>
    </source>
</reference>
<evidence type="ECO:0008006" key="5">
    <source>
        <dbReference type="Google" id="ProtNLM"/>
    </source>
</evidence>
<dbReference type="EMBL" id="GL876976">
    <property type="protein sequence ID" value="KLU90946.1"/>
    <property type="molecule type" value="Genomic_DNA"/>
</dbReference>
<dbReference type="InterPro" id="IPR036610">
    <property type="entry name" value="PEBP-like_sf"/>
</dbReference>
<accession>A0A0C4EA17</accession>
<dbReference type="Proteomes" id="UP000011715">
    <property type="component" value="Unassembled WGS sequence"/>
</dbReference>
<feature type="region of interest" description="Disordered" evidence="1">
    <location>
        <begin position="132"/>
        <end position="153"/>
    </location>
</feature>
<reference evidence="3" key="5">
    <citation type="submission" date="2015-06" db="UniProtKB">
        <authorList>
            <consortium name="EnsemblFungi"/>
        </authorList>
    </citation>
    <scope>IDENTIFICATION</scope>
    <source>
        <strain evidence="3">ATCC 64411</strain>
    </source>
</reference>
<sequence>MLDQDLRAFIFPPKSTLVPGDGPGRTGPDGQLNLDSSPSSVYAPYEGHQPPKGDIAHEYVLYQFSQPPGFVVPRDLASGTYLDTSTDARNNFSIGAVISQEGVVLLGANYMRVQNPNNTCAPTVPTNYSSSSACSSGSGGAASPTDSLTKPGGAGATYTPVHVNHGQDRCGCPSARLWSRRRVCVVKV</sequence>
<dbReference type="SUPFAM" id="SSF49777">
    <property type="entry name" value="PEBP-like"/>
    <property type="match status" value="1"/>
</dbReference>
<dbReference type="EnsemblFungi" id="MAPG_09471T0">
    <property type="protein sequence ID" value="MAPG_09471T0"/>
    <property type="gene ID" value="MAPG_09471"/>
</dbReference>
<evidence type="ECO:0000313" key="2">
    <source>
        <dbReference type="EMBL" id="KLU90946.1"/>
    </source>
</evidence>
<reference evidence="2" key="1">
    <citation type="submission" date="2010-05" db="EMBL/GenBank/DDBJ databases">
        <title>The Genome Sequence of Magnaporthe poae strain ATCC 64411.</title>
        <authorList>
            <consortium name="The Broad Institute Genome Sequencing Platform"/>
            <consortium name="Broad Institute Genome Sequencing Center for Infectious Disease"/>
            <person name="Ma L.-J."/>
            <person name="Dead R."/>
            <person name="Young S."/>
            <person name="Zeng Q."/>
            <person name="Koehrsen M."/>
            <person name="Alvarado L."/>
            <person name="Berlin A."/>
            <person name="Chapman S.B."/>
            <person name="Chen Z."/>
            <person name="Freedman E."/>
            <person name="Gellesch M."/>
            <person name="Goldberg J."/>
            <person name="Griggs A."/>
            <person name="Gujja S."/>
            <person name="Heilman E.R."/>
            <person name="Heiman D."/>
            <person name="Hepburn T."/>
            <person name="Howarth C."/>
            <person name="Jen D."/>
            <person name="Larson L."/>
            <person name="Mehta T."/>
            <person name="Neiman D."/>
            <person name="Pearson M."/>
            <person name="Roberts A."/>
            <person name="Saif S."/>
            <person name="Shea T."/>
            <person name="Shenoy N."/>
            <person name="Sisk P."/>
            <person name="Stolte C."/>
            <person name="Sykes S."/>
            <person name="Walk T."/>
            <person name="White J."/>
            <person name="Yandava C."/>
            <person name="Haas B."/>
            <person name="Nusbaum C."/>
            <person name="Birren B."/>
        </authorList>
    </citation>
    <scope>NUCLEOTIDE SEQUENCE</scope>
    <source>
        <strain evidence="2">ATCC 64411</strain>
    </source>
</reference>
<reference evidence="4" key="2">
    <citation type="submission" date="2010-05" db="EMBL/GenBank/DDBJ databases">
        <title>The genome sequence of Magnaporthe poae strain ATCC 64411.</title>
        <authorList>
            <person name="Ma L.-J."/>
            <person name="Dead R."/>
            <person name="Young S."/>
            <person name="Zeng Q."/>
            <person name="Koehrsen M."/>
            <person name="Alvarado L."/>
            <person name="Berlin A."/>
            <person name="Chapman S.B."/>
            <person name="Chen Z."/>
            <person name="Freedman E."/>
            <person name="Gellesch M."/>
            <person name="Goldberg J."/>
            <person name="Griggs A."/>
            <person name="Gujja S."/>
            <person name="Heilman E.R."/>
            <person name="Heiman D."/>
            <person name="Hepburn T."/>
            <person name="Howarth C."/>
            <person name="Jen D."/>
            <person name="Larson L."/>
            <person name="Mehta T."/>
            <person name="Neiman D."/>
            <person name="Pearson M."/>
            <person name="Roberts A."/>
            <person name="Saif S."/>
            <person name="Shea T."/>
            <person name="Shenoy N."/>
            <person name="Sisk P."/>
            <person name="Stolte C."/>
            <person name="Sykes S."/>
            <person name="Walk T."/>
            <person name="White J."/>
            <person name="Yandava C."/>
            <person name="Haas B."/>
            <person name="Nusbaum C."/>
            <person name="Birren B."/>
        </authorList>
    </citation>
    <scope>NUCLEOTIDE SEQUENCE [LARGE SCALE GENOMIC DNA]</scope>
    <source>
        <strain evidence="4">ATCC 64411 / 73-15</strain>
    </source>
</reference>
<reference evidence="3" key="4">
    <citation type="journal article" date="2015" name="G3 (Bethesda)">
        <title>Genome sequences of three phytopathogenic species of the Magnaporthaceae family of fungi.</title>
        <authorList>
            <person name="Okagaki L.H."/>
            <person name="Nunes C.C."/>
            <person name="Sailsbery J."/>
            <person name="Clay B."/>
            <person name="Brown D."/>
            <person name="John T."/>
            <person name="Oh Y."/>
            <person name="Young N."/>
            <person name="Fitzgerald M."/>
            <person name="Haas B.J."/>
            <person name="Zeng Q."/>
            <person name="Young S."/>
            <person name="Adiconis X."/>
            <person name="Fan L."/>
            <person name="Levin J.Z."/>
            <person name="Mitchell T.K."/>
            <person name="Okubara P.A."/>
            <person name="Farman M.L."/>
            <person name="Kohn L.M."/>
            <person name="Birren B."/>
            <person name="Ma L.-J."/>
            <person name="Dean R.A."/>
        </authorList>
    </citation>
    <scope>NUCLEOTIDE SEQUENCE</scope>
    <source>
        <strain evidence="3">ATCC 64411 / 73-15</strain>
    </source>
</reference>
<dbReference type="VEuPathDB" id="FungiDB:MAPG_09471"/>
<evidence type="ECO:0000256" key="1">
    <source>
        <dbReference type="SAM" id="MobiDB-lite"/>
    </source>
</evidence>
<evidence type="ECO:0000313" key="4">
    <source>
        <dbReference type="Proteomes" id="UP000011715"/>
    </source>
</evidence>
<dbReference type="EMBL" id="ADBL01002419">
    <property type="status" value="NOT_ANNOTATED_CDS"/>
    <property type="molecule type" value="Genomic_DNA"/>
</dbReference>
<dbReference type="STRING" id="644358.A0A0C4EA17"/>
<proteinExistence type="predicted"/>
<name>A0A0C4EA17_MAGP6</name>
<keyword evidence="4" id="KW-1185">Reference proteome</keyword>
<dbReference type="AlphaFoldDB" id="A0A0C4EA17"/>
<protein>
    <recommendedName>
        <fullName evidence="5">PEBP-like protein</fullName>
    </recommendedName>
</protein>
<dbReference type="OrthoDB" id="2506647at2759"/>
<evidence type="ECO:0000313" key="3">
    <source>
        <dbReference type="EnsemblFungi" id="MAPG_09471T0"/>
    </source>
</evidence>
<feature type="region of interest" description="Disordered" evidence="1">
    <location>
        <begin position="13"/>
        <end position="38"/>
    </location>
</feature>